<evidence type="ECO:0000313" key="2">
    <source>
        <dbReference type="EMBL" id="KAK1669944.1"/>
    </source>
</evidence>
<dbReference type="Gene3D" id="1.20.1280.50">
    <property type="match status" value="1"/>
</dbReference>
<dbReference type="SMART" id="SM00256">
    <property type="entry name" value="FBOX"/>
    <property type="match status" value="1"/>
</dbReference>
<dbReference type="PANTHER" id="PTHR35828">
    <property type="entry name" value="OS08G0203800 PROTEIN-RELATED"/>
    <property type="match status" value="1"/>
</dbReference>
<proteinExistence type="predicted"/>
<dbReference type="EMBL" id="JAUUTY010000003">
    <property type="protein sequence ID" value="KAK1669944.1"/>
    <property type="molecule type" value="Genomic_DNA"/>
</dbReference>
<dbReference type="AlphaFoldDB" id="A0AAD8T5Y0"/>
<protein>
    <recommendedName>
        <fullName evidence="1">F-box domain-containing protein</fullName>
    </recommendedName>
</protein>
<accession>A0AAD8T5Y0</accession>
<organism evidence="2 3">
    <name type="scientific">Lolium multiflorum</name>
    <name type="common">Italian ryegrass</name>
    <name type="synonym">Lolium perenne subsp. multiflorum</name>
    <dbReference type="NCBI Taxonomy" id="4521"/>
    <lineage>
        <taxon>Eukaryota</taxon>
        <taxon>Viridiplantae</taxon>
        <taxon>Streptophyta</taxon>
        <taxon>Embryophyta</taxon>
        <taxon>Tracheophyta</taxon>
        <taxon>Spermatophyta</taxon>
        <taxon>Magnoliopsida</taxon>
        <taxon>Liliopsida</taxon>
        <taxon>Poales</taxon>
        <taxon>Poaceae</taxon>
        <taxon>BOP clade</taxon>
        <taxon>Pooideae</taxon>
        <taxon>Poodae</taxon>
        <taxon>Poeae</taxon>
        <taxon>Poeae Chloroplast Group 2 (Poeae type)</taxon>
        <taxon>Loliodinae</taxon>
        <taxon>Loliinae</taxon>
        <taxon>Lolium</taxon>
    </lineage>
</organism>
<dbReference type="SUPFAM" id="SSF81383">
    <property type="entry name" value="F-box domain"/>
    <property type="match status" value="1"/>
</dbReference>
<gene>
    <name evidence="2" type="ORF">QYE76_058103</name>
</gene>
<sequence length="438" mass="49135">MEETATALPDDVVLEVLARVADVAALFRCAMTCMRWRRLIADRSFLRRHWPENATHPSFLVGFFTQRKRYHGFEGNEEWPFPLDDVDVPDCDSPPVFIPAPRSVLGPGLRSLPAGVLDGAEPLTARRGLLLVRLRHLARSPVCLAVCDLLAGTCDMLPPLQWDHQCSSTSYAILTPEDSASSEPRTPAPGYSRFFKVLAMSFLRGINRAGGVVEYSYNLHTFSSAEPGWAAPAKRLGDHRRCDGPQYSPDVQGDAVVCRGGMAHWLCGNWFAEDRRDPANYFTIDASPEDDHISMANLTFMPIHVRPVADNYHLATVNGELMLYLLYTLKQGLWLDTWTRRDGAYWYRDRVIELKPPEKMRLHDGALYLWSGEKSGTLLIIDSQLCKYVACLVTGAVEEISDQFHGMVGDAVVPMEIDWPDLFMSRLAGALPHNRSML</sequence>
<feature type="domain" description="F-box" evidence="1">
    <location>
        <begin position="8"/>
        <end position="49"/>
    </location>
</feature>
<dbReference type="InterPro" id="IPR001810">
    <property type="entry name" value="F-box_dom"/>
</dbReference>
<dbReference type="Proteomes" id="UP001231189">
    <property type="component" value="Unassembled WGS sequence"/>
</dbReference>
<evidence type="ECO:0000313" key="3">
    <source>
        <dbReference type="Proteomes" id="UP001231189"/>
    </source>
</evidence>
<comment type="caution">
    <text evidence="2">The sequence shown here is derived from an EMBL/GenBank/DDBJ whole genome shotgun (WGS) entry which is preliminary data.</text>
</comment>
<reference evidence="2" key="1">
    <citation type="submission" date="2023-07" db="EMBL/GenBank/DDBJ databases">
        <title>A chromosome-level genome assembly of Lolium multiflorum.</title>
        <authorList>
            <person name="Chen Y."/>
            <person name="Copetti D."/>
            <person name="Kolliker R."/>
            <person name="Studer B."/>
        </authorList>
    </citation>
    <scope>NUCLEOTIDE SEQUENCE</scope>
    <source>
        <strain evidence="2">02402/16</strain>
        <tissue evidence="2">Leaf</tissue>
    </source>
</reference>
<dbReference type="PANTHER" id="PTHR35828:SF49">
    <property type="entry name" value="F-BOX DOMAIN-CONTAINING PROTEIN"/>
    <property type="match status" value="1"/>
</dbReference>
<dbReference type="Pfam" id="PF12937">
    <property type="entry name" value="F-box-like"/>
    <property type="match status" value="1"/>
</dbReference>
<evidence type="ECO:0000259" key="1">
    <source>
        <dbReference type="SMART" id="SM00256"/>
    </source>
</evidence>
<keyword evidence="3" id="KW-1185">Reference proteome</keyword>
<dbReference type="InterPro" id="IPR036047">
    <property type="entry name" value="F-box-like_dom_sf"/>
</dbReference>
<name>A0AAD8T5Y0_LOLMU</name>